<dbReference type="Pfam" id="PF01636">
    <property type="entry name" value="APH"/>
    <property type="match status" value="1"/>
</dbReference>
<dbReference type="PANTHER" id="PTHR11012">
    <property type="entry name" value="PROTEIN KINASE-LIKE DOMAIN-CONTAINING"/>
    <property type="match status" value="1"/>
</dbReference>
<dbReference type="InterPro" id="IPR015897">
    <property type="entry name" value="CHK_kinase-like"/>
</dbReference>
<name>A0ABV8DZG2_9NOCA</name>
<dbReference type="InterPro" id="IPR011009">
    <property type="entry name" value="Kinase-like_dom_sf"/>
</dbReference>
<evidence type="ECO:0000313" key="3">
    <source>
        <dbReference type="Proteomes" id="UP001595696"/>
    </source>
</evidence>
<evidence type="ECO:0000313" key="2">
    <source>
        <dbReference type="EMBL" id="MFC3965109.1"/>
    </source>
</evidence>
<dbReference type="Proteomes" id="UP001595696">
    <property type="component" value="Unassembled WGS sequence"/>
</dbReference>
<dbReference type="SMART" id="SM00587">
    <property type="entry name" value="CHK"/>
    <property type="match status" value="1"/>
</dbReference>
<comment type="caution">
    <text evidence="2">The sequence shown here is derived from an EMBL/GenBank/DDBJ whole genome shotgun (WGS) entry which is preliminary data.</text>
</comment>
<keyword evidence="3" id="KW-1185">Reference proteome</keyword>
<dbReference type="Gene3D" id="3.90.1200.10">
    <property type="match status" value="1"/>
</dbReference>
<dbReference type="EMBL" id="JBHSAX010000019">
    <property type="protein sequence ID" value="MFC3965109.1"/>
    <property type="molecule type" value="Genomic_DNA"/>
</dbReference>
<feature type="domain" description="CHK kinase-like" evidence="1">
    <location>
        <begin position="114"/>
        <end position="292"/>
    </location>
</feature>
<dbReference type="PANTHER" id="PTHR11012:SF30">
    <property type="entry name" value="PROTEIN KINASE-LIKE DOMAIN-CONTAINING"/>
    <property type="match status" value="1"/>
</dbReference>
<dbReference type="SUPFAM" id="SSF56112">
    <property type="entry name" value="Protein kinase-like (PK-like)"/>
    <property type="match status" value="1"/>
</dbReference>
<accession>A0ABV8DZG2</accession>
<dbReference type="InterPro" id="IPR002575">
    <property type="entry name" value="Aminoglycoside_PTrfase"/>
</dbReference>
<dbReference type="RefSeq" id="WP_378615295.1">
    <property type="nucleotide sequence ID" value="NZ_JBHSAX010000019.1"/>
</dbReference>
<organism evidence="2 3">
    <name type="scientific">Nocardia jiangsuensis</name>
    <dbReference type="NCBI Taxonomy" id="1691563"/>
    <lineage>
        <taxon>Bacteria</taxon>
        <taxon>Bacillati</taxon>
        <taxon>Actinomycetota</taxon>
        <taxon>Actinomycetes</taxon>
        <taxon>Mycobacteriales</taxon>
        <taxon>Nocardiaceae</taxon>
        <taxon>Nocardia</taxon>
    </lineage>
</organism>
<gene>
    <name evidence="2" type="ORF">ACFO0B_24240</name>
</gene>
<evidence type="ECO:0000259" key="1">
    <source>
        <dbReference type="SMART" id="SM00587"/>
    </source>
</evidence>
<protein>
    <submittedName>
        <fullName evidence="2">Phosphotransferase family protein</fullName>
    </submittedName>
</protein>
<sequence length="354" mass="38018">MPNTHSIPSGPQDITARWLADVLGVAVDDVRVEPIGTGQTGATFRLTPTAPPESKLPSTLVAKLPALDPAIRERCALGYRSECAFYDEVAGSVAVPLPAVYHGDITESATDFVLLLEDLAPAAQGDQLAGCTPEQAEPAVTALAGLHGPRWCDPAWLTFTGTAMPKPDANLAAGLAGITRTALDITLDKLGDRLGAANRETLARVAELTEPWLLYAPERFSVLHGDFRVDNLLFHPDDSRITVVDWQTVSVGLPARDLAYFLGTSLLPAVRAERERALVARYHRHLAEYGVTGYPAETCWQDYRIGMLQIPVLTALGFAFAAATDRGDDIIATMLDRGCRAIRELGTLDLIVAG</sequence>
<reference evidence="3" key="1">
    <citation type="journal article" date="2019" name="Int. J. Syst. Evol. Microbiol.">
        <title>The Global Catalogue of Microorganisms (GCM) 10K type strain sequencing project: providing services to taxonomists for standard genome sequencing and annotation.</title>
        <authorList>
            <consortium name="The Broad Institute Genomics Platform"/>
            <consortium name="The Broad Institute Genome Sequencing Center for Infectious Disease"/>
            <person name="Wu L."/>
            <person name="Ma J."/>
        </authorList>
    </citation>
    <scope>NUCLEOTIDE SEQUENCE [LARGE SCALE GENOMIC DNA]</scope>
    <source>
        <strain evidence="3">CGMCC 4.7330</strain>
    </source>
</reference>
<proteinExistence type="predicted"/>